<dbReference type="Pfam" id="PF03466">
    <property type="entry name" value="LysR_substrate"/>
    <property type="match status" value="1"/>
</dbReference>
<protein>
    <submittedName>
        <fullName evidence="7">LysR family transcriptional regulator</fullName>
    </submittedName>
</protein>
<dbReference type="InterPro" id="IPR005119">
    <property type="entry name" value="LysR_subst-bd"/>
</dbReference>
<dbReference type="PRINTS" id="PR00039">
    <property type="entry name" value="HTHLYSR"/>
</dbReference>
<name>A0ABN2HBD6_9ACTN</name>
<dbReference type="Proteomes" id="UP001500618">
    <property type="component" value="Unassembled WGS sequence"/>
</dbReference>
<keyword evidence="8" id="KW-1185">Reference proteome</keyword>
<dbReference type="Pfam" id="PF00126">
    <property type="entry name" value="HTH_1"/>
    <property type="match status" value="1"/>
</dbReference>
<dbReference type="Gene3D" id="3.40.190.10">
    <property type="entry name" value="Periplasmic binding protein-like II"/>
    <property type="match status" value="2"/>
</dbReference>
<reference evidence="7 8" key="1">
    <citation type="journal article" date="2019" name="Int. J. Syst. Evol. Microbiol.">
        <title>The Global Catalogue of Microorganisms (GCM) 10K type strain sequencing project: providing services to taxonomists for standard genome sequencing and annotation.</title>
        <authorList>
            <consortium name="The Broad Institute Genomics Platform"/>
            <consortium name="The Broad Institute Genome Sequencing Center for Infectious Disease"/>
            <person name="Wu L."/>
            <person name="Ma J."/>
        </authorList>
    </citation>
    <scope>NUCLEOTIDE SEQUENCE [LARGE SCALE GENOMIC DNA]</scope>
    <source>
        <strain evidence="7 8">JCM 14718</strain>
    </source>
</reference>
<evidence type="ECO:0000256" key="5">
    <source>
        <dbReference type="ARBA" id="ARBA00023163"/>
    </source>
</evidence>
<dbReference type="InterPro" id="IPR000847">
    <property type="entry name" value="LysR_HTH_N"/>
</dbReference>
<sequence>MELRQLRYFVMVAEERHFGRAAERLHIVQSAVSQQLRRLERELAVDLFDRSPRHVRLTAAGEHFLPEALAVLAAVERARLAVAGFASAEATILRLGTSTGLGAHLDHVLAALAGVRVELVSAPTAQRLEQVVSGELDAAFVRGTSENPQLRAIPVWRDQLLVAIPATHPLAAADEVALADLAGLPLRLTARRNHPALVDLVVQACHSAGFEPVPGKPAGSLSDTLAMIGAGTPLWTVVYASHARQLRADLVAFRPLAAPGLALMTALVVRGQAPTRHLDRLLTACATVGDLDR</sequence>
<dbReference type="SUPFAM" id="SSF53850">
    <property type="entry name" value="Periplasmic binding protein-like II"/>
    <property type="match status" value="1"/>
</dbReference>
<keyword evidence="4" id="KW-0010">Activator</keyword>
<dbReference type="PANTHER" id="PTHR30346">
    <property type="entry name" value="TRANSCRIPTIONAL DUAL REGULATOR HCAR-RELATED"/>
    <property type="match status" value="1"/>
</dbReference>
<evidence type="ECO:0000256" key="3">
    <source>
        <dbReference type="ARBA" id="ARBA00023125"/>
    </source>
</evidence>
<keyword evidence="3" id="KW-0238">DNA-binding</keyword>
<gene>
    <name evidence="7" type="ORF">GCM10009765_37940</name>
</gene>
<dbReference type="Gene3D" id="1.10.10.10">
    <property type="entry name" value="Winged helix-like DNA-binding domain superfamily/Winged helix DNA-binding domain"/>
    <property type="match status" value="1"/>
</dbReference>
<evidence type="ECO:0000256" key="4">
    <source>
        <dbReference type="ARBA" id="ARBA00023159"/>
    </source>
</evidence>
<dbReference type="RefSeq" id="WP_163569385.1">
    <property type="nucleotide sequence ID" value="NZ_BAAANY010000013.1"/>
</dbReference>
<accession>A0ABN2HBD6</accession>
<proteinExistence type="inferred from homology"/>
<evidence type="ECO:0000256" key="2">
    <source>
        <dbReference type="ARBA" id="ARBA00023015"/>
    </source>
</evidence>
<dbReference type="InterPro" id="IPR036388">
    <property type="entry name" value="WH-like_DNA-bd_sf"/>
</dbReference>
<dbReference type="PANTHER" id="PTHR30346:SF0">
    <property type="entry name" value="HCA OPERON TRANSCRIPTIONAL ACTIVATOR HCAR"/>
    <property type="match status" value="1"/>
</dbReference>
<keyword evidence="5" id="KW-0804">Transcription</keyword>
<dbReference type="SUPFAM" id="SSF46785">
    <property type="entry name" value="Winged helix' DNA-binding domain"/>
    <property type="match status" value="1"/>
</dbReference>
<evidence type="ECO:0000256" key="1">
    <source>
        <dbReference type="ARBA" id="ARBA00009437"/>
    </source>
</evidence>
<dbReference type="PROSITE" id="PS50931">
    <property type="entry name" value="HTH_LYSR"/>
    <property type="match status" value="1"/>
</dbReference>
<comment type="similarity">
    <text evidence="1">Belongs to the LysR transcriptional regulatory family.</text>
</comment>
<feature type="domain" description="HTH lysR-type" evidence="6">
    <location>
        <begin position="1"/>
        <end position="58"/>
    </location>
</feature>
<dbReference type="EMBL" id="BAAANY010000013">
    <property type="protein sequence ID" value="GAA1685012.1"/>
    <property type="molecule type" value="Genomic_DNA"/>
</dbReference>
<organism evidence="7 8">
    <name type="scientific">Fodinicola feengrottensis</name>
    <dbReference type="NCBI Taxonomy" id="435914"/>
    <lineage>
        <taxon>Bacteria</taxon>
        <taxon>Bacillati</taxon>
        <taxon>Actinomycetota</taxon>
        <taxon>Actinomycetes</taxon>
        <taxon>Mycobacteriales</taxon>
        <taxon>Fodinicola</taxon>
    </lineage>
</organism>
<keyword evidence="2" id="KW-0805">Transcription regulation</keyword>
<evidence type="ECO:0000313" key="7">
    <source>
        <dbReference type="EMBL" id="GAA1685012.1"/>
    </source>
</evidence>
<dbReference type="CDD" id="cd08414">
    <property type="entry name" value="PBP2_LTTR_aromatics_like"/>
    <property type="match status" value="1"/>
</dbReference>
<dbReference type="InterPro" id="IPR036390">
    <property type="entry name" value="WH_DNA-bd_sf"/>
</dbReference>
<evidence type="ECO:0000259" key="6">
    <source>
        <dbReference type="PROSITE" id="PS50931"/>
    </source>
</evidence>
<evidence type="ECO:0000313" key="8">
    <source>
        <dbReference type="Proteomes" id="UP001500618"/>
    </source>
</evidence>
<comment type="caution">
    <text evidence="7">The sequence shown here is derived from an EMBL/GenBank/DDBJ whole genome shotgun (WGS) entry which is preliminary data.</text>
</comment>